<feature type="compositionally biased region" description="Low complexity" evidence="1">
    <location>
        <begin position="68"/>
        <end position="83"/>
    </location>
</feature>
<proteinExistence type="predicted"/>
<dbReference type="AlphaFoldDB" id="A0A2T8IGA1"/>
<feature type="compositionally biased region" description="Pro residues" evidence="1">
    <location>
        <begin position="14"/>
        <end position="28"/>
    </location>
</feature>
<dbReference type="Gramene" id="PVH36723">
    <property type="protein sequence ID" value="PVH36723"/>
    <property type="gene ID" value="PAHAL_6G152200"/>
</dbReference>
<accession>A0A2T8IGA1</accession>
<dbReference type="Proteomes" id="UP000243499">
    <property type="component" value="Chromosome 6"/>
</dbReference>
<feature type="compositionally biased region" description="Low complexity" evidence="1">
    <location>
        <begin position="1"/>
        <end position="13"/>
    </location>
</feature>
<name>A0A2T8IGA1_9POAL</name>
<evidence type="ECO:0000313" key="2">
    <source>
        <dbReference type="EMBL" id="PVH36723.1"/>
    </source>
</evidence>
<organism evidence="2">
    <name type="scientific">Panicum hallii</name>
    <dbReference type="NCBI Taxonomy" id="206008"/>
    <lineage>
        <taxon>Eukaryota</taxon>
        <taxon>Viridiplantae</taxon>
        <taxon>Streptophyta</taxon>
        <taxon>Embryophyta</taxon>
        <taxon>Tracheophyta</taxon>
        <taxon>Spermatophyta</taxon>
        <taxon>Magnoliopsida</taxon>
        <taxon>Liliopsida</taxon>
        <taxon>Poales</taxon>
        <taxon>Poaceae</taxon>
        <taxon>PACMAD clade</taxon>
        <taxon>Panicoideae</taxon>
        <taxon>Panicodae</taxon>
        <taxon>Paniceae</taxon>
        <taxon>Panicinae</taxon>
        <taxon>Panicum</taxon>
        <taxon>Panicum sect. Panicum</taxon>
    </lineage>
</organism>
<feature type="compositionally biased region" description="Basic residues" evidence="1">
    <location>
        <begin position="38"/>
        <end position="49"/>
    </location>
</feature>
<feature type="region of interest" description="Disordered" evidence="1">
    <location>
        <begin position="1"/>
        <end position="116"/>
    </location>
</feature>
<evidence type="ECO:0000256" key="1">
    <source>
        <dbReference type="SAM" id="MobiDB-lite"/>
    </source>
</evidence>
<sequence length="116" mass="12108">MVPSRRPLLSASPSPSPPLRPLTPPPSHAPAIRSFPRTARRLPRLRRRLLSASPSPSPPLRPHAVGGLEPALVALAPSPSPSTIRRRPAPSPSPSVGSKRSCKPLGGLTPSLSPSP</sequence>
<gene>
    <name evidence="2" type="ORF">PAHAL_6G152200</name>
</gene>
<dbReference type="EMBL" id="CM008051">
    <property type="protein sequence ID" value="PVH36723.1"/>
    <property type="molecule type" value="Genomic_DNA"/>
</dbReference>
<reference evidence="2" key="1">
    <citation type="submission" date="2018-04" db="EMBL/GenBank/DDBJ databases">
        <title>WGS assembly of Panicum hallii.</title>
        <authorList>
            <person name="Lovell J."/>
            <person name="Jenkins J."/>
            <person name="Lowry D."/>
            <person name="Mamidi S."/>
            <person name="Sreedasyam A."/>
            <person name="Weng X."/>
            <person name="Barry K."/>
            <person name="Bonette J."/>
            <person name="Campitelli B."/>
            <person name="Daum C."/>
            <person name="Gordon S."/>
            <person name="Gould B."/>
            <person name="Lipzen A."/>
            <person name="Macqueen A."/>
            <person name="Palacio-Mejia J."/>
            <person name="Plott C."/>
            <person name="Shakirov E."/>
            <person name="Shu S."/>
            <person name="Yoshinaga Y."/>
            <person name="Zane M."/>
            <person name="Rokhsar D."/>
            <person name="Grimwood J."/>
            <person name="Schmutz J."/>
            <person name="Juenger T."/>
        </authorList>
    </citation>
    <scope>NUCLEOTIDE SEQUENCE [LARGE SCALE GENOMIC DNA]</scope>
    <source>
        <strain evidence="2">FIL2</strain>
    </source>
</reference>
<protein>
    <submittedName>
        <fullName evidence="2">Uncharacterized protein</fullName>
    </submittedName>
</protein>